<organism evidence="2 3">
    <name type="scientific">Aldrovandia affinis</name>
    <dbReference type="NCBI Taxonomy" id="143900"/>
    <lineage>
        <taxon>Eukaryota</taxon>
        <taxon>Metazoa</taxon>
        <taxon>Chordata</taxon>
        <taxon>Craniata</taxon>
        <taxon>Vertebrata</taxon>
        <taxon>Euteleostomi</taxon>
        <taxon>Actinopterygii</taxon>
        <taxon>Neopterygii</taxon>
        <taxon>Teleostei</taxon>
        <taxon>Notacanthiformes</taxon>
        <taxon>Halosauridae</taxon>
        <taxon>Aldrovandia</taxon>
    </lineage>
</organism>
<feature type="region of interest" description="Disordered" evidence="1">
    <location>
        <begin position="47"/>
        <end position="68"/>
    </location>
</feature>
<evidence type="ECO:0000256" key="1">
    <source>
        <dbReference type="SAM" id="MobiDB-lite"/>
    </source>
</evidence>
<sequence>MNGWEALERSLDMCVPEEVPGELQRKRHGVPSLQGAGLSILDGLTGGADPARVEGGGPRSGELGRGPPCPSGCRLKVLPICRPLGSPATSFCSDVTLVILRSMSGSAGSVAVTSAGAGPSSGGVGSAETTPSVVTLAILISESGSVLLSAEEESFRSESSSSSITMGSPAPLAVAVEAG</sequence>
<keyword evidence="3" id="KW-1185">Reference proteome</keyword>
<dbReference type="Proteomes" id="UP001221898">
    <property type="component" value="Unassembled WGS sequence"/>
</dbReference>
<evidence type="ECO:0000313" key="2">
    <source>
        <dbReference type="EMBL" id="KAJ8407115.1"/>
    </source>
</evidence>
<comment type="caution">
    <text evidence="2">The sequence shown here is derived from an EMBL/GenBank/DDBJ whole genome shotgun (WGS) entry which is preliminary data.</text>
</comment>
<gene>
    <name evidence="2" type="ORF">AAFF_G00287910</name>
</gene>
<dbReference type="EMBL" id="JAINUG010000040">
    <property type="protein sequence ID" value="KAJ8407115.1"/>
    <property type="molecule type" value="Genomic_DNA"/>
</dbReference>
<accession>A0AAD7WS78</accession>
<reference evidence="2" key="1">
    <citation type="journal article" date="2023" name="Science">
        <title>Genome structures resolve the early diversification of teleost fishes.</title>
        <authorList>
            <person name="Parey E."/>
            <person name="Louis A."/>
            <person name="Montfort J."/>
            <person name="Bouchez O."/>
            <person name="Roques C."/>
            <person name="Iampietro C."/>
            <person name="Lluch J."/>
            <person name="Castinel A."/>
            <person name="Donnadieu C."/>
            <person name="Desvignes T."/>
            <person name="Floi Bucao C."/>
            <person name="Jouanno E."/>
            <person name="Wen M."/>
            <person name="Mejri S."/>
            <person name="Dirks R."/>
            <person name="Jansen H."/>
            <person name="Henkel C."/>
            <person name="Chen W.J."/>
            <person name="Zahm M."/>
            <person name="Cabau C."/>
            <person name="Klopp C."/>
            <person name="Thompson A.W."/>
            <person name="Robinson-Rechavi M."/>
            <person name="Braasch I."/>
            <person name="Lecointre G."/>
            <person name="Bobe J."/>
            <person name="Postlethwait J.H."/>
            <person name="Berthelot C."/>
            <person name="Roest Crollius H."/>
            <person name="Guiguen Y."/>
        </authorList>
    </citation>
    <scope>NUCLEOTIDE SEQUENCE</scope>
    <source>
        <strain evidence="2">NC1722</strain>
    </source>
</reference>
<name>A0AAD7WS78_9TELE</name>
<dbReference type="AlphaFoldDB" id="A0AAD7WS78"/>
<feature type="non-terminal residue" evidence="2">
    <location>
        <position position="1"/>
    </location>
</feature>
<proteinExistence type="predicted"/>
<protein>
    <submittedName>
        <fullName evidence="2">Uncharacterized protein</fullName>
    </submittedName>
</protein>
<evidence type="ECO:0000313" key="3">
    <source>
        <dbReference type="Proteomes" id="UP001221898"/>
    </source>
</evidence>